<evidence type="ECO:0000259" key="7">
    <source>
        <dbReference type="Pfam" id="PF12698"/>
    </source>
</evidence>
<dbReference type="GO" id="GO:0140359">
    <property type="term" value="F:ABC-type transporter activity"/>
    <property type="evidence" value="ECO:0007669"/>
    <property type="project" value="InterPro"/>
</dbReference>
<dbReference type="PANTHER" id="PTHR30294">
    <property type="entry name" value="MEMBRANE COMPONENT OF ABC TRANSPORTER YHHJ-RELATED"/>
    <property type="match status" value="1"/>
</dbReference>
<evidence type="ECO:0000256" key="4">
    <source>
        <dbReference type="ARBA" id="ARBA00022989"/>
    </source>
</evidence>
<keyword evidence="3 6" id="KW-0812">Transmembrane</keyword>
<sequence>MIRRILNVFKRDMLNSFRDYLMLYMFIAPILLTIGFSFFIPSVQSASLQFAVDENLDREVIKEFEKYGKVEKYNSIEEIKDRVNDVDDVAGITKNNEGKFQVILEGNESHDTEVIPQMIIKDMMRENKLNIDLNVTDIGVKRSPVALIGAISIIQMAVLIGGVTIGFNIIEEKQSNTIKALNVTPMTKLEFIIGRSIVGIVLPIIHVYIVLWILGMLNVNKMMVLVMTIVSSLIGILIGFLIGVISNNQITGITNMKAVFIIVSLSIIGALLLPESKHFLLYWAPPYWSFIGFRDILLNNITWGQIGVYASWILGLTFIIFLLFRKKISRGLA</sequence>
<keyword evidence="4 6" id="KW-1133">Transmembrane helix</keyword>
<proteinExistence type="predicted"/>
<dbReference type="Pfam" id="PF12698">
    <property type="entry name" value="ABC2_membrane_3"/>
    <property type="match status" value="1"/>
</dbReference>
<dbReference type="Proteomes" id="UP000013378">
    <property type="component" value="Unassembled WGS sequence"/>
</dbReference>
<keyword evidence="5 6" id="KW-0472">Membrane</keyword>
<evidence type="ECO:0000256" key="5">
    <source>
        <dbReference type="ARBA" id="ARBA00023136"/>
    </source>
</evidence>
<feature type="transmembrane region" description="Helical" evidence="6">
    <location>
        <begin position="21"/>
        <end position="40"/>
    </location>
</feature>
<keyword evidence="9" id="KW-1185">Reference proteome</keyword>
<comment type="caution">
    <text evidence="8">The sequence shown here is derived from an EMBL/GenBank/DDBJ whole genome shotgun (WGS) entry which is preliminary data.</text>
</comment>
<dbReference type="RefSeq" id="WP_006314142.1">
    <property type="nucleotide sequence ID" value="NZ_ARZA01000196.1"/>
</dbReference>
<evidence type="ECO:0000256" key="2">
    <source>
        <dbReference type="ARBA" id="ARBA00022475"/>
    </source>
</evidence>
<evidence type="ECO:0000256" key="6">
    <source>
        <dbReference type="SAM" id="Phobius"/>
    </source>
</evidence>
<dbReference type="EMBL" id="ARZA01000196">
    <property type="protein sequence ID" value="EOD00224.1"/>
    <property type="molecule type" value="Genomic_DNA"/>
</dbReference>
<reference evidence="8 9" key="1">
    <citation type="journal article" date="2015" name="Geomicrobiol. J.">
        <title>Caldisalinibacter kiritimatiensis gen. nov., sp. nov., a moderately thermohalophilic thiosulfate-reducing bacterium from a hypersaline microbial mat.</title>
        <authorList>
            <person name="Ben Hania W."/>
            <person name="Joseph M."/>
            <person name="Fiebig A."/>
            <person name="Bunk B."/>
            <person name="Klenk H.-P."/>
            <person name="Fardeau M.-L."/>
            <person name="Spring S."/>
        </authorList>
    </citation>
    <scope>NUCLEOTIDE SEQUENCE [LARGE SCALE GENOMIC DNA]</scope>
    <source>
        <strain evidence="8 9">L21-TH-D2</strain>
    </source>
</reference>
<organism evidence="8 9">
    <name type="scientific">Caldisalinibacter kiritimatiensis</name>
    <dbReference type="NCBI Taxonomy" id="1304284"/>
    <lineage>
        <taxon>Bacteria</taxon>
        <taxon>Bacillati</taxon>
        <taxon>Bacillota</taxon>
        <taxon>Tissierellia</taxon>
        <taxon>Tissierellales</taxon>
        <taxon>Thermohalobacteraceae</taxon>
        <taxon>Caldisalinibacter</taxon>
    </lineage>
</organism>
<feature type="transmembrane region" description="Helical" evidence="6">
    <location>
        <begin position="223"/>
        <end position="246"/>
    </location>
</feature>
<dbReference type="PANTHER" id="PTHR30294:SF38">
    <property type="entry name" value="TRANSPORT PERMEASE PROTEIN"/>
    <property type="match status" value="1"/>
</dbReference>
<protein>
    <submittedName>
        <fullName evidence="8">ABC-2 type transporter</fullName>
    </submittedName>
</protein>
<feature type="domain" description="ABC-2 type transporter transmembrane" evidence="7">
    <location>
        <begin position="23"/>
        <end position="323"/>
    </location>
</feature>
<accession>R1CU67</accession>
<evidence type="ECO:0000313" key="9">
    <source>
        <dbReference type="Proteomes" id="UP000013378"/>
    </source>
</evidence>
<keyword evidence="2" id="KW-1003">Cell membrane</keyword>
<dbReference type="STRING" id="1304284.L21TH_1698"/>
<feature type="transmembrane region" description="Helical" evidence="6">
    <location>
        <begin position="258"/>
        <end position="283"/>
    </location>
</feature>
<feature type="transmembrane region" description="Helical" evidence="6">
    <location>
        <begin position="145"/>
        <end position="170"/>
    </location>
</feature>
<dbReference type="InterPro" id="IPR051449">
    <property type="entry name" value="ABC-2_transporter_component"/>
</dbReference>
<dbReference type="GO" id="GO:0005886">
    <property type="term" value="C:plasma membrane"/>
    <property type="evidence" value="ECO:0007669"/>
    <property type="project" value="UniProtKB-SubCell"/>
</dbReference>
<gene>
    <name evidence="8" type="ORF">L21TH_1698</name>
</gene>
<dbReference type="InterPro" id="IPR013525">
    <property type="entry name" value="ABC2_TM"/>
</dbReference>
<comment type="subcellular location">
    <subcellularLocation>
        <location evidence="1">Cell membrane</location>
        <topology evidence="1">Multi-pass membrane protein</topology>
    </subcellularLocation>
</comment>
<evidence type="ECO:0000313" key="8">
    <source>
        <dbReference type="EMBL" id="EOD00224.1"/>
    </source>
</evidence>
<dbReference type="OrthoDB" id="2162283at2"/>
<dbReference type="eggNOG" id="COG1511">
    <property type="taxonomic scope" value="Bacteria"/>
</dbReference>
<feature type="transmembrane region" description="Helical" evidence="6">
    <location>
        <begin position="303"/>
        <end position="324"/>
    </location>
</feature>
<dbReference type="AlphaFoldDB" id="R1CU67"/>
<evidence type="ECO:0000256" key="1">
    <source>
        <dbReference type="ARBA" id="ARBA00004651"/>
    </source>
</evidence>
<feature type="transmembrane region" description="Helical" evidence="6">
    <location>
        <begin position="191"/>
        <end position="217"/>
    </location>
</feature>
<name>R1CU67_9FIRM</name>
<evidence type="ECO:0000256" key="3">
    <source>
        <dbReference type="ARBA" id="ARBA00022692"/>
    </source>
</evidence>